<accession>A0AA35KBB9</accession>
<sequence length="228" mass="26210">MFKLGPSHFEIWPHVTFISSHPQPSAQTWMWVETNTPKERGRHLSQQWGLLPKLLASQRYGCHLLVTQKQRWATVEEEEGKEIGVVGTRVPWDGEREEAGNKERQRCSSTSTQTHWETGNAVSSVCRMMSTLISSMRCYGRPEPSDTSSHLSFVRTSSVFVEIMVKPYWLVKRAVLRVDGTHLDTVEFTLPHSQLEGEFQGWRPPSRLLSRELHHHCQCSEGSTAKRR</sequence>
<proteinExistence type="predicted"/>
<keyword evidence="2" id="KW-1185">Reference proteome</keyword>
<dbReference type="AlphaFoldDB" id="A0AA35KBB9"/>
<protein>
    <submittedName>
        <fullName evidence="1">Uncharacterized protein</fullName>
    </submittedName>
</protein>
<gene>
    <name evidence="1" type="ORF">PODLI_1B001495</name>
</gene>
<dbReference type="Proteomes" id="UP001178461">
    <property type="component" value="Chromosome 5"/>
</dbReference>
<name>A0AA35KBB9_9SAUR</name>
<evidence type="ECO:0000313" key="1">
    <source>
        <dbReference type="EMBL" id="CAI5774304.1"/>
    </source>
</evidence>
<evidence type="ECO:0000313" key="2">
    <source>
        <dbReference type="Proteomes" id="UP001178461"/>
    </source>
</evidence>
<reference evidence="1" key="1">
    <citation type="submission" date="2022-12" db="EMBL/GenBank/DDBJ databases">
        <authorList>
            <person name="Alioto T."/>
            <person name="Alioto T."/>
            <person name="Gomez Garrido J."/>
        </authorList>
    </citation>
    <scope>NUCLEOTIDE SEQUENCE</scope>
</reference>
<dbReference type="EMBL" id="OX395130">
    <property type="protein sequence ID" value="CAI5774304.1"/>
    <property type="molecule type" value="Genomic_DNA"/>
</dbReference>
<organism evidence="1 2">
    <name type="scientific">Podarcis lilfordi</name>
    <name type="common">Lilford's wall lizard</name>
    <dbReference type="NCBI Taxonomy" id="74358"/>
    <lineage>
        <taxon>Eukaryota</taxon>
        <taxon>Metazoa</taxon>
        <taxon>Chordata</taxon>
        <taxon>Craniata</taxon>
        <taxon>Vertebrata</taxon>
        <taxon>Euteleostomi</taxon>
        <taxon>Lepidosauria</taxon>
        <taxon>Squamata</taxon>
        <taxon>Bifurcata</taxon>
        <taxon>Unidentata</taxon>
        <taxon>Episquamata</taxon>
        <taxon>Laterata</taxon>
        <taxon>Lacertibaenia</taxon>
        <taxon>Lacertidae</taxon>
        <taxon>Podarcis</taxon>
    </lineage>
</organism>